<evidence type="ECO:0000256" key="1">
    <source>
        <dbReference type="ARBA" id="ARBA00004141"/>
    </source>
</evidence>
<dbReference type="AlphaFoldDB" id="A0A9P8XRH5"/>
<sequence>MGVTVKENLDYSINPGGTILFAVSIIALVLSLSVFGLRMYVKLFMNRKVTPDDWWMMAAQLIYIPYLIICAYGPAVAGTGRWTAELTNDGIEMALWIWAICEVIYPPMSFCVRMSIAWFLLRLAVVRWHKRVIKGVMWANGIVSVFFMIPLVVQCVPLSYFWLRHKGAEGYCIDKAVVPVSTIVHAVLGAILDWTLAFLPIAMLWSVRINRRTKAAIATVLGMGAFCGISLIARIPFLKIIEISADFLHATTGIATVAVLEPGVGIIAGSLVTLQPLLKRFKLGFAS</sequence>
<protein>
    <recommendedName>
        <fullName evidence="7">Rhodopsin domain-containing protein</fullName>
    </recommendedName>
</protein>
<feature type="transmembrane region" description="Helical" evidence="6">
    <location>
        <begin position="95"/>
        <end position="121"/>
    </location>
</feature>
<dbReference type="PANTHER" id="PTHR33048:SF96">
    <property type="entry name" value="INTEGRAL MEMBRANE PROTEIN"/>
    <property type="match status" value="1"/>
</dbReference>
<evidence type="ECO:0000259" key="7">
    <source>
        <dbReference type="Pfam" id="PF20684"/>
    </source>
</evidence>
<evidence type="ECO:0000313" key="9">
    <source>
        <dbReference type="Proteomes" id="UP000756346"/>
    </source>
</evidence>
<feature type="transmembrane region" description="Helical" evidence="6">
    <location>
        <begin position="247"/>
        <end position="274"/>
    </location>
</feature>
<comment type="subcellular location">
    <subcellularLocation>
        <location evidence="1">Membrane</location>
        <topology evidence="1">Multi-pass membrane protein</topology>
    </subcellularLocation>
</comment>
<feature type="transmembrane region" description="Helical" evidence="6">
    <location>
        <begin position="217"/>
        <end position="235"/>
    </location>
</feature>
<dbReference type="InterPro" id="IPR052337">
    <property type="entry name" value="SAT4-like"/>
</dbReference>
<proteinExistence type="inferred from homology"/>
<dbReference type="GO" id="GO:0016020">
    <property type="term" value="C:membrane"/>
    <property type="evidence" value="ECO:0007669"/>
    <property type="project" value="UniProtKB-SubCell"/>
</dbReference>
<dbReference type="EMBL" id="JAGTJQ010000013">
    <property type="protein sequence ID" value="KAH7014135.1"/>
    <property type="molecule type" value="Genomic_DNA"/>
</dbReference>
<evidence type="ECO:0000256" key="5">
    <source>
        <dbReference type="ARBA" id="ARBA00038359"/>
    </source>
</evidence>
<keyword evidence="2 6" id="KW-0812">Transmembrane</keyword>
<evidence type="ECO:0000313" key="8">
    <source>
        <dbReference type="EMBL" id="KAH7014135.1"/>
    </source>
</evidence>
<gene>
    <name evidence="8" type="ORF">B0I36DRAFT_255486</name>
</gene>
<dbReference type="Pfam" id="PF20684">
    <property type="entry name" value="Fung_rhodopsin"/>
    <property type="match status" value="1"/>
</dbReference>
<accession>A0A9P8XRH5</accession>
<evidence type="ECO:0000256" key="2">
    <source>
        <dbReference type="ARBA" id="ARBA00022692"/>
    </source>
</evidence>
<dbReference type="RefSeq" id="XP_046005102.1">
    <property type="nucleotide sequence ID" value="XM_046150882.1"/>
</dbReference>
<keyword evidence="3 6" id="KW-1133">Transmembrane helix</keyword>
<evidence type="ECO:0000256" key="4">
    <source>
        <dbReference type="ARBA" id="ARBA00023136"/>
    </source>
</evidence>
<feature type="transmembrane region" description="Helical" evidence="6">
    <location>
        <begin position="53"/>
        <end position="75"/>
    </location>
</feature>
<keyword evidence="4 6" id="KW-0472">Membrane</keyword>
<dbReference type="OrthoDB" id="3936451at2759"/>
<reference evidence="8" key="1">
    <citation type="journal article" date="2021" name="Nat. Commun.">
        <title>Genetic determinants of endophytism in the Arabidopsis root mycobiome.</title>
        <authorList>
            <person name="Mesny F."/>
            <person name="Miyauchi S."/>
            <person name="Thiergart T."/>
            <person name="Pickel B."/>
            <person name="Atanasova L."/>
            <person name="Karlsson M."/>
            <person name="Huettel B."/>
            <person name="Barry K.W."/>
            <person name="Haridas S."/>
            <person name="Chen C."/>
            <person name="Bauer D."/>
            <person name="Andreopoulos W."/>
            <person name="Pangilinan J."/>
            <person name="LaButti K."/>
            <person name="Riley R."/>
            <person name="Lipzen A."/>
            <person name="Clum A."/>
            <person name="Drula E."/>
            <person name="Henrissat B."/>
            <person name="Kohler A."/>
            <person name="Grigoriev I.V."/>
            <person name="Martin F.M."/>
            <person name="Hacquard S."/>
        </authorList>
    </citation>
    <scope>NUCLEOTIDE SEQUENCE</scope>
    <source>
        <strain evidence="8">MPI-CAGE-CH-0230</strain>
    </source>
</reference>
<dbReference type="InterPro" id="IPR049326">
    <property type="entry name" value="Rhodopsin_dom_fungi"/>
</dbReference>
<organism evidence="8 9">
    <name type="scientific">Microdochium trichocladiopsis</name>
    <dbReference type="NCBI Taxonomy" id="1682393"/>
    <lineage>
        <taxon>Eukaryota</taxon>
        <taxon>Fungi</taxon>
        <taxon>Dikarya</taxon>
        <taxon>Ascomycota</taxon>
        <taxon>Pezizomycotina</taxon>
        <taxon>Sordariomycetes</taxon>
        <taxon>Xylariomycetidae</taxon>
        <taxon>Xylariales</taxon>
        <taxon>Microdochiaceae</taxon>
        <taxon>Microdochium</taxon>
    </lineage>
</organism>
<name>A0A9P8XRH5_9PEZI</name>
<feature type="transmembrane region" description="Helical" evidence="6">
    <location>
        <begin position="183"/>
        <end position="205"/>
    </location>
</feature>
<dbReference type="PANTHER" id="PTHR33048">
    <property type="entry name" value="PTH11-LIKE INTEGRAL MEMBRANE PROTEIN (AFU_ORTHOLOGUE AFUA_5G11245)"/>
    <property type="match status" value="1"/>
</dbReference>
<feature type="transmembrane region" description="Helical" evidence="6">
    <location>
        <begin position="20"/>
        <end position="41"/>
    </location>
</feature>
<comment type="caution">
    <text evidence="8">The sequence shown here is derived from an EMBL/GenBank/DDBJ whole genome shotgun (WGS) entry which is preliminary data.</text>
</comment>
<evidence type="ECO:0000256" key="3">
    <source>
        <dbReference type="ARBA" id="ARBA00022989"/>
    </source>
</evidence>
<feature type="domain" description="Rhodopsin" evidence="7">
    <location>
        <begin position="37"/>
        <end position="280"/>
    </location>
</feature>
<keyword evidence="9" id="KW-1185">Reference proteome</keyword>
<evidence type="ECO:0000256" key="6">
    <source>
        <dbReference type="SAM" id="Phobius"/>
    </source>
</evidence>
<dbReference type="GeneID" id="70180428"/>
<dbReference type="Proteomes" id="UP000756346">
    <property type="component" value="Unassembled WGS sequence"/>
</dbReference>
<feature type="non-terminal residue" evidence="8">
    <location>
        <position position="1"/>
    </location>
</feature>
<feature type="transmembrane region" description="Helical" evidence="6">
    <location>
        <begin position="142"/>
        <end position="163"/>
    </location>
</feature>
<comment type="similarity">
    <text evidence="5">Belongs to the SAT4 family.</text>
</comment>